<dbReference type="AlphaFoldDB" id="B7P5V6"/>
<dbReference type="EMBL" id="ABJB010547712">
    <property type="status" value="NOT_ANNOTATED_CDS"/>
    <property type="molecule type" value="Genomic_DNA"/>
</dbReference>
<dbReference type="FunFam" id="3.30.300.30:FF:000008">
    <property type="entry name" value="2,3-dihydroxybenzoate-AMP ligase"/>
    <property type="match status" value="1"/>
</dbReference>
<evidence type="ECO:0000313" key="11">
    <source>
        <dbReference type="Proteomes" id="UP000001555"/>
    </source>
</evidence>
<dbReference type="PaxDb" id="6945-B7P5V6"/>
<reference evidence="9 11" key="1">
    <citation type="submission" date="2008-03" db="EMBL/GenBank/DDBJ databases">
        <title>Annotation of Ixodes scapularis.</title>
        <authorList>
            <consortium name="Ixodes scapularis Genome Project Consortium"/>
            <person name="Caler E."/>
            <person name="Hannick L.I."/>
            <person name="Bidwell S."/>
            <person name="Joardar V."/>
            <person name="Thiagarajan M."/>
            <person name="Amedeo P."/>
            <person name="Galinsky K.J."/>
            <person name="Schobel S."/>
            <person name="Inman J."/>
            <person name="Hostetler J."/>
            <person name="Miller J."/>
            <person name="Hammond M."/>
            <person name="Megy K."/>
            <person name="Lawson D."/>
            <person name="Kodira C."/>
            <person name="Sutton G."/>
            <person name="Meyer J."/>
            <person name="Hill C.A."/>
            <person name="Birren B."/>
            <person name="Nene V."/>
            <person name="Collins F."/>
            <person name="Alarcon-Chaidez F."/>
            <person name="Wikel S."/>
            <person name="Strausberg R."/>
        </authorList>
    </citation>
    <scope>NUCLEOTIDE SEQUENCE [LARGE SCALE GENOMIC DNA]</scope>
    <source>
        <strain evidence="11">Wikel</strain>
        <strain evidence="9">Wikel colony</strain>
    </source>
</reference>
<dbReference type="EMBL" id="ABJB011003145">
    <property type="status" value="NOT_ANNOTATED_CDS"/>
    <property type="molecule type" value="Genomic_DNA"/>
</dbReference>
<dbReference type="Proteomes" id="UP000001555">
    <property type="component" value="Unassembled WGS sequence"/>
</dbReference>
<dbReference type="InterPro" id="IPR045851">
    <property type="entry name" value="AMP-bd_C_sf"/>
</dbReference>
<dbReference type="GO" id="GO:0006631">
    <property type="term" value="P:fatty acid metabolic process"/>
    <property type="evidence" value="ECO:0000318"/>
    <property type="project" value="GO_Central"/>
</dbReference>
<dbReference type="Pfam" id="PF00501">
    <property type="entry name" value="AMP-binding"/>
    <property type="match status" value="1"/>
</dbReference>
<dbReference type="InterPro" id="IPR042099">
    <property type="entry name" value="ANL_N_sf"/>
</dbReference>
<dbReference type="InterPro" id="IPR025110">
    <property type="entry name" value="AMP-bd_C"/>
</dbReference>
<feature type="domain" description="AMP-binding enzyme C-terminal" evidence="8">
    <location>
        <begin position="339"/>
        <end position="414"/>
    </location>
</feature>
<feature type="domain" description="AMP-dependent synthetase/ligase" evidence="7">
    <location>
        <begin position="117"/>
        <end position="289"/>
    </location>
</feature>
<evidence type="ECO:0000256" key="5">
    <source>
        <dbReference type="ARBA" id="ARBA00047319"/>
    </source>
</evidence>
<dbReference type="Gene3D" id="3.30.300.30">
    <property type="match status" value="1"/>
</dbReference>
<dbReference type="VEuPathDB" id="VectorBase:ISCI016526"/>
<dbReference type="STRING" id="6945.B7P5V6"/>
<evidence type="ECO:0000313" key="10">
    <source>
        <dbReference type="EnsemblMetazoa" id="ISCW016526-PA"/>
    </source>
</evidence>
<dbReference type="PANTHER" id="PTHR43201">
    <property type="entry name" value="ACYL-COA SYNTHETASE"/>
    <property type="match status" value="1"/>
</dbReference>
<proteinExistence type="inferred from homology"/>
<dbReference type="FunCoup" id="B7P5V6">
    <property type="interactions" value="354"/>
</dbReference>
<dbReference type="VEuPathDB" id="VectorBase:ISCW016526"/>
<comment type="catalytic activity">
    <reaction evidence="6">
        <text>a medium-chain fatty acid + ATP + CoA = a medium-chain fatty acyl-CoA + AMP + diphosphate</text>
        <dbReference type="Rhea" id="RHEA:48340"/>
        <dbReference type="ChEBI" id="CHEBI:30616"/>
        <dbReference type="ChEBI" id="CHEBI:33019"/>
        <dbReference type="ChEBI" id="CHEBI:57287"/>
        <dbReference type="ChEBI" id="CHEBI:59558"/>
        <dbReference type="ChEBI" id="CHEBI:90546"/>
        <dbReference type="ChEBI" id="CHEBI:456215"/>
        <dbReference type="EC" id="6.2.1.2"/>
    </reaction>
</comment>
<keyword evidence="11" id="KW-1185">Reference proteome</keyword>
<evidence type="ECO:0000256" key="4">
    <source>
        <dbReference type="ARBA" id="ARBA00039638"/>
    </source>
</evidence>
<sequence>DLSKLSYFHAPGKEPLLPWTVGELIDRAADSTGDTTAIVSTHQNISKTYTQYRGDVDQLAAGLVSLKLPVGSKVAFLSPRLYQGAQLLYAASKAGLVMVGIHAHCTLHELEICLNKRETICLNADLIYGFGRTIGVLSATIFGSTVVMPGTVFAPKVVLEAIEKHRCTTVYGSPSMFSNILRELEEGSYDVSSVRKGLVSGSLCPPGIVEKAKAKLNVQRFYIMYGSAECSPIFSSTNPDEPTDRWIKTVGTPLDHVEVKVVDAQGRIVPVNTKGELCTRGPHVFKGYLNDDAMTKEAIRDNWYHTGDEGTISEEGRITFLGRIKEVIAHVGVNVSPLEIENLLNTHPDVEEAQVIGVPDESVGENICAWIKLKTEKTLTQEDIQAFCEGKLHSFKIPKFVLFVDTFPRTQTGKVQKHKMREESKRLLNL</sequence>
<dbReference type="GO" id="GO:0031956">
    <property type="term" value="F:medium-chain fatty acid-CoA ligase activity"/>
    <property type="evidence" value="ECO:0000318"/>
    <property type="project" value="GO_Central"/>
</dbReference>
<feature type="non-terminal residue" evidence="9">
    <location>
        <position position="1"/>
    </location>
</feature>
<reference evidence="10" key="2">
    <citation type="submission" date="2020-05" db="UniProtKB">
        <authorList>
            <consortium name="EnsemblMetazoa"/>
        </authorList>
    </citation>
    <scope>IDENTIFICATION</scope>
    <source>
        <strain evidence="10">wikel</strain>
    </source>
</reference>
<evidence type="ECO:0000259" key="8">
    <source>
        <dbReference type="Pfam" id="PF13193"/>
    </source>
</evidence>
<evidence type="ECO:0000313" key="9">
    <source>
        <dbReference type="EMBL" id="EEC01978.1"/>
    </source>
</evidence>
<accession>B7P5V6</accession>
<dbReference type="EMBL" id="ABJB010149538">
    <property type="status" value="NOT_ANNOTATED_CDS"/>
    <property type="molecule type" value="Genomic_DNA"/>
</dbReference>
<dbReference type="EnsemblMetazoa" id="ISCW016526-RA">
    <property type="protein sequence ID" value="ISCW016526-PA"/>
    <property type="gene ID" value="ISCW016526"/>
</dbReference>
<organism>
    <name type="scientific">Ixodes scapularis</name>
    <name type="common">Black-legged tick</name>
    <name type="synonym">Deer tick</name>
    <dbReference type="NCBI Taxonomy" id="6945"/>
    <lineage>
        <taxon>Eukaryota</taxon>
        <taxon>Metazoa</taxon>
        <taxon>Ecdysozoa</taxon>
        <taxon>Arthropoda</taxon>
        <taxon>Chelicerata</taxon>
        <taxon>Arachnida</taxon>
        <taxon>Acari</taxon>
        <taxon>Parasitiformes</taxon>
        <taxon>Ixodida</taxon>
        <taxon>Ixodoidea</taxon>
        <taxon>Ixodidae</taxon>
        <taxon>Ixodinae</taxon>
        <taxon>Ixodes</taxon>
    </lineage>
</organism>
<dbReference type="PANTHER" id="PTHR43201:SF5">
    <property type="entry name" value="MEDIUM-CHAIN ACYL-COA LIGASE ACSF2, MITOCHONDRIAL"/>
    <property type="match status" value="1"/>
</dbReference>
<evidence type="ECO:0000256" key="2">
    <source>
        <dbReference type="ARBA" id="ARBA00022598"/>
    </source>
</evidence>
<name>B7P5V6_IXOSC</name>
<dbReference type="EMBL" id="ABJB010935222">
    <property type="status" value="NOT_ANNOTATED_CDS"/>
    <property type="molecule type" value="Genomic_DNA"/>
</dbReference>
<dbReference type="EMBL" id="ABJB010374874">
    <property type="status" value="NOT_ANNOTATED_CDS"/>
    <property type="molecule type" value="Genomic_DNA"/>
</dbReference>
<evidence type="ECO:0000256" key="3">
    <source>
        <dbReference type="ARBA" id="ARBA00037247"/>
    </source>
</evidence>
<gene>
    <name evidence="9" type="ORF">IscW_ISCW016526</name>
</gene>
<evidence type="ECO:0000256" key="6">
    <source>
        <dbReference type="ARBA" id="ARBA00048277"/>
    </source>
</evidence>
<comment type="function">
    <text evidence="3">Acyl-CoA synthases catalyze the initial reaction in fatty acid metabolism, by forming a thioester with CoA. Has some preference toward medium-chain substrates. Plays a role in adipocyte differentiation.</text>
</comment>
<dbReference type="Gene3D" id="3.40.50.12780">
    <property type="entry name" value="N-terminal domain of ligase-like"/>
    <property type="match status" value="2"/>
</dbReference>
<evidence type="ECO:0000259" key="7">
    <source>
        <dbReference type="Pfam" id="PF00501"/>
    </source>
</evidence>
<evidence type="ECO:0000256" key="1">
    <source>
        <dbReference type="ARBA" id="ARBA00006432"/>
    </source>
</evidence>
<comment type="catalytic activity">
    <reaction evidence="5">
        <text>octanoate + ATP + CoA = octanoyl-CoA + AMP + diphosphate</text>
        <dbReference type="Rhea" id="RHEA:33631"/>
        <dbReference type="ChEBI" id="CHEBI:25646"/>
        <dbReference type="ChEBI" id="CHEBI:30616"/>
        <dbReference type="ChEBI" id="CHEBI:33019"/>
        <dbReference type="ChEBI" id="CHEBI:57287"/>
        <dbReference type="ChEBI" id="CHEBI:57386"/>
        <dbReference type="ChEBI" id="CHEBI:456215"/>
    </reaction>
</comment>
<dbReference type="VEuPathDB" id="VectorBase:ISCP_036787"/>
<dbReference type="SUPFAM" id="SSF56801">
    <property type="entry name" value="Acetyl-CoA synthetase-like"/>
    <property type="match status" value="1"/>
</dbReference>
<comment type="similarity">
    <text evidence="1">Belongs to the ATP-dependent AMP-binding enzyme family.</text>
</comment>
<dbReference type="OrthoDB" id="10253115at2759"/>
<protein>
    <recommendedName>
        <fullName evidence="4">Medium-chain acyl-CoA ligase ACSF2, mitochondrial</fullName>
    </recommendedName>
</protein>
<dbReference type="InterPro" id="IPR000873">
    <property type="entry name" value="AMP-dep_synth/lig_dom"/>
</dbReference>
<dbReference type="Pfam" id="PF13193">
    <property type="entry name" value="AMP-binding_C"/>
    <property type="match status" value="1"/>
</dbReference>
<keyword evidence="2 9" id="KW-0436">Ligase</keyword>
<dbReference type="EMBL" id="DS642923">
    <property type="protein sequence ID" value="EEC01978.1"/>
    <property type="molecule type" value="Genomic_DNA"/>
</dbReference>
<dbReference type="HOGENOM" id="CLU_000022_59_7_1"/>